<dbReference type="AlphaFoldDB" id="A0A1M6RFE2"/>
<proteinExistence type="inferred from homology"/>
<dbReference type="HAMAP" id="MF_00416">
    <property type="entry name" value="FlgI"/>
    <property type="match status" value="1"/>
</dbReference>
<keyword evidence="6" id="KW-0969">Cilium</keyword>
<dbReference type="PANTHER" id="PTHR30381">
    <property type="entry name" value="FLAGELLAR P-RING PERIPLASMIC PROTEIN FLGI"/>
    <property type="match status" value="1"/>
</dbReference>
<dbReference type="Proteomes" id="UP000189810">
    <property type="component" value="Chromosome I"/>
</dbReference>
<keyword evidence="3" id="KW-0732">Signal</keyword>
<evidence type="ECO:0000313" key="7">
    <source>
        <dbReference type="Proteomes" id="UP000189810"/>
    </source>
</evidence>
<dbReference type="GO" id="GO:0005198">
    <property type="term" value="F:structural molecule activity"/>
    <property type="evidence" value="ECO:0007669"/>
    <property type="project" value="InterPro"/>
</dbReference>
<dbReference type="PRINTS" id="PR01010">
    <property type="entry name" value="FLGPRINGFLGI"/>
</dbReference>
<dbReference type="GO" id="GO:0071973">
    <property type="term" value="P:bacterial-type flagellum-dependent cell motility"/>
    <property type="evidence" value="ECO:0007669"/>
    <property type="project" value="InterPro"/>
</dbReference>
<keyword evidence="7" id="KW-1185">Reference proteome</keyword>
<dbReference type="OrthoDB" id="9786431at2"/>
<reference evidence="6 7" key="1">
    <citation type="submission" date="2016-11" db="EMBL/GenBank/DDBJ databases">
        <authorList>
            <person name="Jaros S."/>
            <person name="Januszkiewicz K."/>
            <person name="Wedrychowicz H."/>
        </authorList>
    </citation>
    <scope>NUCLEOTIDE SEQUENCE [LARGE SCALE GENOMIC DNA]</scope>
    <source>
        <strain evidence="6 7">DSM 19557</strain>
    </source>
</reference>
<comment type="subcellular location">
    <subcellularLocation>
        <location evidence="2 5">Bacterial flagellum basal body</location>
    </subcellularLocation>
</comment>
<evidence type="ECO:0000256" key="1">
    <source>
        <dbReference type="ARBA" id="ARBA00002591"/>
    </source>
</evidence>
<evidence type="ECO:0000313" key="6">
    <source>
        <dbReference type="EMBL" id="SHK31179.1"/>
    </source>
</evidence>
<keyword evidence="4 5" id="KW-0975">Bacterial flagellum</keyword>
<comment type="subunit">
    <text evidence="5">The basal body constitutes a major portion of the flagellar organelle and consists of four rings (L,P,S, and M) mounted on a central rod.</text>
</comment>
<sequence>MVSPYIRKSLALLIAFVSVSFGAKIRDIATIEGNRSNYLVGYGLVVGLKGTGDSKSTLFTVQSIANMLTRMGIKVDPRRMTTKNVAAVMVTAKIPPYAKPGMTFDVEVSSLGDAKSLEGGTLLMTPLKGPDGEIYALAQGQVIVSGYEARGQAARQVQNTPTVGRIPNGGVLEKELPFSSNFSEVRLYLDNPSFYFANLVEKAINNHFGKQVAKAVDSSTIKLTLPDGMDPIAFLAQVEDIDVNVSAPAKVVIDGRSGVVLFGGNVTIDPVSVTVGTLTVTITERPEVSQPPPLSGGQTTVVPRTEVKVQQAERRILSLQGATVSQLVDSLNRIGATPREIISILQAIKQAGALKAKLEVL</sequence>
<organism evidence="6 7">
    <name type="scientific">Thermocrinis minervae</name>
    <dbReference type="NCBI Taxonomy" id="381751"/>
    <lineage>
        <taxon>Bacteria</taxon>
        <taxon>Pseudomonadati</taxon>
        <taxon>Aquificota</taxon>
        <taxon>Aquificia</taxon>
        <taxon>Aquificales</taxon>
        <taxon>Aquificaceae</taxon>
        <taxon>Thermocrinis</taxon>
    </lineage>
</organism>
<comment type="function">
    <text evidence="1 5">Assembles around the rod to form the L-ring and probably protects the motor/basal body from shearing forces during rotation.</text>
</comment>
<dbReference type="InterPro" id="IPR001782">
    <property type="entry name" value="Flag_FlgI"/>
</dbReference>
<gene>
    <name evidence="5" type="primary">flgI</name>
    <name evidence="6" type="ORF">SAMN05444391_0628</name>
</gene>
<dbReference type="PANTHER" id="PTHR30381:SF0">
    <property type="entry name" value="FLAGELLAR P-RING PROTEIN"/>
    <property type="match status" value="1"/>
</dbReference>
<protein>
    <recommendedName>
        <fullName evidence="5">Flagellar P-ring protein</fullName>
    </recommendedName>
    <alternativeName>
        <fullName evidence="5">Basal body P-ring protein</fullName>
    </alternativeName>
</protein>
<evidence type="ECO:0000256" key="4">
    <source>
        <dbReference type="ARBA" id="ARBA00023143"/>
    </source>
</evidence>
<dbReference type="NCBIfam" id="NF003676">
    <property type="entry name" value="PRK05303.1"/>
    <property type="match status" value="1"/>
</dbReference>
<dbReference type="EMBL" id="LT670846">
    <property type="protein sequence ID" value="SHK31179.1"/>
    <property type="molecule type" value="Genomic_DNA"/>
</dbReference>
<dbReference type="Pfam" id="PF02119">
    <property type="entry name" value="FlgI"/>
    <property type="match status" value="1"/>
</dbReference>
<evidence type="ECO:0000256" key="5">
    <source>
        <dbReference type="HAMAP-Rule" id="MF_00416"/>
    </source>
</evidence>
<name>A0A1M6RFE2_9AQUI</name>
<dbReference type="GO" id="GO:0009428">
    <property type="term" value="C:bacterial-type flagellum basal body, distal rod, P ring"/>
    <property type="evidence" value="ECO:0007669"/>
    <property type="project" value="InterPro"/>
</dbReference>
<evidence type="ECO:0000256" key="3">
    <source>
        <dbReference type="ARBA" id="ARBA00022729"/>
    </source>
</evidence>
<keyword evidence="6" id="KW-0282">Flagellum</keyword>
<accession>A0A1M6RFE2</accession>
<dbReference type="STRING" id="381751.SAMN05444391_0628"/>
<evidence type="ECO:0000256" key="2">
    <source>
        <dbReference type="ARBA" id="ARBA00004117"/>
    </source>
</evidence>
<keyword evidence="6" id="KW-0966">Cell projection</keyword>
<dbReference type="RefSeq" id="WP_079653784.1">
    <property type="nucleotide sequence ID" value="NZ_LT670846.1"/>
</dbReference>
<dbReference type="GO" id="GO:0030288">
    <property type="term" value="C:outer membrane-bounded periplasmic space"/>
    <property type="evidence" value="ECO:0007669"/>
    <property type="project" value="InterPro"/>
</dbReference>
<comment type="similarity">
    <text evidence="5">Belongs to the FlgI family.</text>
</comment>